<dbReference type="EMBL" id="KN839850">
    <property type="protein sequence ID" value="KIJ63480.1"/>
    <property type="molecule type" value="Genomic_DNA"/>
</dbReference>
<proteinExistence type="predicted"/>
<name>A0A0C9VYN0_9AGAM</name>
<feature type="compositionally biased region" description="Basic and acidic residues" evidence="1">
    <location>
        <begin position="1"/>
        <end position="18"/>
    </location>
</feature>
<evidence type="ECO:0000313" key="2">
    <source>
        <dbReference type="EMBL" id="KIJ63480.1"/>
    </source>
</evidence>
<feature type="non-terminal residue" evidence="2">
    <location>
        <position position="52"/>
    </location>
</feature>
<accession>A0A0C9VYN0</accession>
<evidence type="ECO:0000256" key="1">
    <source>
        <dbReference type="SAM" id="MobiDB-lite"/>
    </source>
</evidence>
<dbReference type="AlphaFoldDB" id="A0A0C9VYN0"/>
<dbReference type="OrthoDB" id="2624371at2759"/>
<dbReference type="HOGENOM" id="CLU_3092959_0_0_1"/>
<keyword evidence="3" id="KW-1185">Reference proteome</keyword>
<sequence length="52" mass="5951">LDNHSTRPGEGFHQEVQEAYKPTNCKNTDPQIARVDENQEAVAHLRMLMDSE</sequence>
<organism evidence="2 3">
    <name type="scientific">Hydnomerulius pinastri MD-312</name>
    <dbReference type="NCBI Taxonomy" id="994086"/>
    <lineage>
        <taxon>Eukaryota</taxon>
        <taxon>Fungi</taxon>
        <taxon>Dikarya</taxon>
        <taxon>Basidiomycota</taxon>
        <taxon>Agaricomycotina</taxon>
        <taxon>Agaricomycetes</taxon>
        <taxon>Agaricomycetidae</taxon>
        <taxon>Boletales</taxon>
        <taxon>Boletales incertae sedis</taxon>
        <taxon>Leucogyrophana</taxon>
    </lineage>
</organism>
<feature type="region of interest" description="Disordered" evidence="1">
    <location>
        <begin position="1"/>
        <end position="25"/>
    </location>
</feature>
<reference evidence="2 3" key="1">
    <citation type="submission" date="2014-04" db="EMBL/GenBank/DDBJ databases">
        <title>Evolutionary Origins and Diversification of the Mycorrhizal Mutualists.</title>
        <authorList>
            <consortium name="DOE Joint Genome Institute"/>
            <consortium name="Mycorrhizal Genomics Consortium"/>
            <person name="Kohler A."/>
            <person name="Kuo A."/>
            <person name="Nagy L.G."/>
            <person name="Floudas D."/>
            <person name="Copeland A."/>
            <person name="Barry K.W."/>
            <person name="Cichocki N."/>
            <person name="Veneault-Fourrey C."/>
            <person name="LaButti K."/>
            <person name="Lindquist E.A."/>
            <person name="Lipzen A."/>
            <person name="Lundell T."/>
            <person name="Morin E."/>
            <person name="Murat C."/>
            <person name="Riley R."/>
            <person name="Ohm R."/>
            <person name="Sun H."/>
            <person name="Tunlid A."/>
            <person name="Henrissat B."/>
            <person name="Grigoriev I.V."/>
            <person name="Hibbett D.S."/>
            <person name="Martin F."/>
        </authorList>
    </citation>
    <scope>NUCLEOTIDE SEQUENCE [LARGE SCALE GENOMIC DNA]</scope>
    <source>
        <strain evidence="2 3">MD-312</strain>
    </source>
</reference>
<protein>
    <submittedName>
        <fullName evidence="2">Uncharacterized protein</fullName>
    </submittedName>
</protein>
<evidence type="ECO:0000313" key="3">
    <source>
        <dbReference type="Proteomes" id="UP000053820"/>
    </source>
</evidence>
<dbReference type="Proteomes" id="UP000053820">
    <property type="component" value="Unassembled WGS sequence"/>
</dbReference>
<gene>
    <name evidence="2" type="ORF">HYDPIDRAFT_92193</name>
</gene>